<keyword evidence="4 8" id="KW-0812">Transmembrane</keyword>
<dbReference type="InterPro" id="IPR003445">
    <property type="entry name" value="Cat_transpt"/>
</dbReference>
<feature type="transmembrane region" description="Helical" evidence="8">
    <location>
        <begin position="362"/>
        <end position="382"/>
    </location>
</feature>
<keyword evidence="2" id="KW-0813">Transport</keyword>
<evidence type="ECO:0000313" key="9">
    <source>
        <dbReference type="EMBL" id="MBF1273589.1"/>
    </source>
</evidence>
<dbReference type="GO" id="GO:0008324">
    <property type="term" value="F:monoatomic cation transmembrane transporter activity"/>
    <property type="evidence" value="ECO:0007669"/>
    <property type="project" value="InterPro"/>
</dbReference>
<dbReference type="GO" id="GO:0030001">
    <property type="term" value="P:metal ion transport"/>
    <property type="evidence" value="ECO:0007669"/>
    <property type="project" value="UniProtKB-ARBA"/>
</dbReference>
<evidence type="ECO:0000256" key="1">
    <source>
        <dbReference type="ARBA" id="ARBA00004651"/>
    </source>
</evidence>
<evidence type="ECO:0000256" key="7">
    <source>
        <dbReference type="ARBA" id="ARBA00023136"/>
    </source>
</evidence>
<dbReference type="PANTHER" id="PTHR32024:SF1">
    <property type="entry name" value="KTR SYSTEM POTASSIUM UPTAKE PROTEIN B"/>
    <property type="match status" value="1"/>
</dbReference>
<feature type="transmembrane region" description="Helical" evidence="8">
    <location>
        <begin position="89"/>
        <end position="113"/>
    </location>
</feature>
<proteinExistence type="predicted"/>
<protein>
    <submittedName>
        <fullName evidence="9">Trk family potassium uptake protein</fullName>
    </submittedName>
</protein>
<feature type="transmembrane region" description="Helical" evidence="8">
    <location>
        <begin position="25"/>
        <end position="46"/>
    </location>
</feature>
<feature type="transmembrane region" description="Helical" evidence="8">
    <location>
        <begin position="58"/>
        <end position="77"/>
    </location>
</feature>
<dbReference type="Proteomes" id="UP000775770">
    <property type="component" value="Unassembled WGS sequence"/>
</dbReference>
<feature type="transmembrane region" description="Helical" evidence="8">
    <location>
        <begin position="420"/>
        <end position="439"/>
    </location>
</feature>
<evidence type="ECO:0000256" key="4">
    <source>
        <dbReference type="ARBA" id="ARBA00022692"/>
    </source>
</evidence>
<gene>
    <name evidence="9" type="ORF">HXM90_09290</name>
</gene>
<keyword evidence="3" id="KW-1003">Cell membrane</keyword>
<feature type="transmembrane region" description="Helical" evidence="8">
    <location>
        <begin position="323"/>
        <end position="341"/>
    </location>
</feature>
<dbReference type="RefSeq" id="WP_304073274.1">
    <property type="nucleotide sequence ID" value="NZ_CAUQUA010000013.1"/>
</dbReference>
<feature type="transmembrane region" description="Helical" evidence="8">
    <location>
        <begin position="140"/>
        <end position="160"/>
    </location>
</feature>
<keyword evidence="6" id="KW-0406">Ion transport</keyword>
<dbReference type="GO" id="GO:0005886">
    <property type="term" value="C:plasma membrane"/>
    <property type="evidence" value="ECO:0007669"/>
    <property type="project" value="UniProtKB-SubCell"/>
</dbReference>
<name>A0A930DLV3_9FIRM</name>
<evidence type="ECO:0000256" key="2">
    <source>
        <dbReference type="ARBA" id="ARBA00022448"/>
    </source>
</evidence>
<evidence type="ECO:0000256" key="3">
    <source>
        <dbReference type="ARBA" id="ARBA00022475"/>
    </source>
</evidence>
<sequence length="457" mass="50080">MPIIKQAVLMNLRSSTKMKFFRLNYFQKIILGFAALILLGAILLMLPISSNDGVYTPFLNALFTSTSASCVTGLIVYDTATHWSFFGQAVILFLIQIGGLGVVVVVTSVILFFGKKIGYSQRNTLANSISVSSQGGIMKMLVFLLKWTGIIELFFAVILATQFIPEFGLRRGLWYSVFHSVSAFCNAGFDLMGVKEPFSSLTEYVGNPVVNISIMSLILLGGLGFMTWQDIAKNKWNFHRFRLQSKIILSTTVFIILLPALFYFFVEFPGLPIKSRVFASLFTAVTPRTAGFNTVDFSKFSDSGIFLQTLLMLVGAAPGSTGGGMKVTTMTVLLLTSIAIFRNNSRTEAFGRTISREVIRNATTIAFMYISLCILSGMFISLHDKLPLLVTSFEAASAIATVGLTLGITPNLSPISHMVLIFLMYTGRVGGLCLIYAVFPNANQNKGRLVEENVIVG</sequence>
<dbReference type="Pfam" id="PF02386">
    <property type="entry name" value="TrkH"/>
    <property type="match status" value="1"/>
</dbReference>
<dbReference type="PANTHER" id="PTHR32024">
    <property type="entry name" value="TRK SYSTEM POTASSIUM UPTAKE PROTEIN TRKG-RELATED"/>
    <property type="match status" value="1"/>
</dbReference>
<evidence type="ECO:0000256" key="6">
    <source>
        <dbReference type="ARBA" id="ARBA00023065"/>
    </source>
</evidence>
<feature type="transmembrane region" description="Helical" evidence="8">
    <location>
        <begin position="247"/>
        <end position="266"/>
    </location>
</feature>
<reference evidence="9" key="1">
    <citation type="submission" date="2020-04" db="EMBL/GenBank/DDBJ databases">
        <title>Deep metagenomics examines the oral microbiome during advanced dental caries in children, revealing novel taxa and co-occurrences with host molecules.</title>
        <authorList>
            <person name="Baker J.L."/>
            <person name="Morton J.T."/>
            <person name="Dinis M."/>
            <person name="Alvarez R."/>
            <person name="Tran N.C."/>
            <person name="Knight R."/>
            <person name="Edlund A."/>
        </authorList>
    </citation>
    <scope>NUCLEOTIDE SEQUENCE</scope>
    <source>
        <strain evidence="9">JCVI_38_bin.19</strain>
    </source>
</reference>
<comment type="subcellular location">
    <subcellularLocation>
        <location evidence="1">Cell membrane</location>
        <topology evidence="1">Multi-pass membrane protein</topology>
    </subcellularLocation>
</comment>
<dbReference type="EMBL" id="JABZRA010000186">
    <property type="protein sequence ID" value="MBF1273589.1"/>
    <property type="molecule type" value="Genomic_DNA"/>
</dbReference>
<organism evidence="9 10">
    <name type="scientific">Oribacterium sinus</name>
    <dbReference type="NCBI Taxonomy" id="237576"/>
    <lineage>
        <taxon>Bacteria</taxon>
        <taxon>Bacillati</taxon>
        <taxon>Bacillota</taxon>
        <taxon>Clostridia</taxon>
        <taxon>Lachnospirales</taxon>
        <taxon>Lachnospiraceae</taxon>
        <taxon>Oribacterium</taxon>
    </lineage>
</organism>
<accession>A0A930DLV3</accession>
<evidence type="ECO:0000313" key="10">
    <source>
        <dbReference type="Proteomes" id="UP000775770"/>
    </source>
</evidence>
<comment type="caution">
    <text evidence="9">The sequence shown here is derived from an EMBL/GenBank/DDBJ whole genome shotgun (WGS) entry which is preliminary data.</text>
</comment>
<keyword evidence="5 8" id="KW-1133">Transmembrane helix</keyword>
<feature type="transmembrane region" description="Helical" evidence="8">
    <location>
        <begin position="172"/>
        <end position="189"/>
    </location>
</feature>
<evidence type="ECO:0000256" key="8">
    <source>
        <dbReference type="SAM" id="Phobius"/>
    </source>
</evidence>
<dbReference type="AlphaFoldDB" id="A0A930DLV3"/>
<feature type="transmembrane region" description="Helical" evidence="8">
    <location>
        <begin position="209"/>
        <end position="226"/>
    </location>
</feature>
<keyword evidence="7 8" id="KW-0472">Membrane</keyword>
<evidence type="ECO:0000256" key="5">
    <source>
        <dbReference type="ARBA" id="ARBA00022989"/>
    </source>
</evidence>